<dbReference type="GO" id="GO:0005886">
    <property type="term" value="C:plasma membrane"/>
    <property type="evidence" value="ECO:0007669"/>
    <property type="project" value="TreeGrafter"/>
</dbReference>
<dbReference type="CDD" id="cd00082">
    <property type="entry name" value="HisKA"/>
    <property type="match status" value="1"/>
</dbReference>
<evidence type="ECO:0000256" key="9">
    <source>
        <dbReference type="ARBA" id="ARBA00023012"/>
    </source>
</evidence>
<evidence type="ECO:0000313" key="15">
    <source>
        <dbReference type="Proteomes" id="UP000320390"/>
    </source>
</evidence>
<dbReference type="EMBL" id="CP036434">
    <property type="protein sequence ID" value="QDV09782.1"/>
    <property type="molecule type" value="Genomic_DNA"/>
</dbReference>
<feature type="signal peptide" evidence="11">
    <location>
        <begin position="1"/>
        <end position="24"/>
    </location>
</feature>
<dbReference type="InterPro" id="IPR003594">
    <property type="entry name" value="HATPase_dom"/>
</dbReference>
<evidence type="ECO:0000256" key="2">
    <source>
        <dbReference type="ARBA" id="ARBA00004370"/>
    </source>
</evidence>
<keyword evidence="7 14" id="KW-0418">Kinase</keyword>
<feature type="domain" description="HAMP" evidence="13">
    <location>
        <begin position="173"/>
        <end position="226"/>
    </location>
</feature>
<comment type="subcellular location">
    <subcellularLocation>
        <location evidence="2">Membrane</location>
    </subcellularLocation>
</comment>
<dbReference type="SUPFAM" id="SSF47384">
    <property type="entry name" value="Homodimeric domain of signal transducing histidine kinase"/>
    <property type="match status" value="1"/>
</dbReference>
<dbReference type="PANTHER" id="PTHR45436">
    <property type="entry name" value="SENSOR HISTIDINE KINASE YKOH"/>
    <property type="match status" value="1"/>
</dbReference>
<dbReference type="PROSITE" id="PS50109">
    <property type="entry name" value="HIS_KIN"/>
    <property type="match status" value="1"/>
</dbReference>
<feature type="transmembrane region" description="Helical" evidence="10">
    <location>
        <begin position="148"/>
        <end position="172"/>
    </location>
</feature>
<name>A0A518F0B4_9BACT</name>
<evidence type="ECO:0000256" key="4">
    <source>
        <dbReference type="ARBA" id="ARBA00022553"/>
    </source>
</evidence>
<evidence type="ECO:0000313" key="14">
    <source>
        <dbReference type="EMBL" id="QDV09782.1"/>
    </source>
</evidence>
<dbReference type="Pfam" id="PF02518">
    <property type="entry name" value="HATPase_c"/>
    <property type="match status" value="1"/>
</dbReference>
<feature type="domain" description="Histidine kinase" evidence="12">
    <location>
        <begin position="234"/>
        <end position="447"/>
    </location>
</feature>
<dbReference type="SMART" id="SM00387">
    <property type="entry name" value="HATPase_c"/>
    <property type="match status" value="1"/>
</dbReference>
<dbReference type="EC" id="2.7.13.3" evidence="3"/>
<evidence type="ECO:0000256" key="7">
    <source>
        <dbReference type="ARBA" id="ARBA00022777"/>
    </source>
</evidence>
<dbReference type="InterPro" id="IPR050428">
    <property type="entry name" value="TCS_sensor_his_kinase"/>
</dbReference>
<evidence type="ECO:0000256" key="3">
    <source>
        <dbReference type="ARBA" id="ARBA00012438"/>
    </source>
</evidence>
<keyword evidence="4" id="KW-0597">Phosphoprotein</keyword>
<dbReference type="InterPro" id="IPR005467">
    <property type="entry name" value="His_kinase_dom"/>
</dbReference>
<comment type="catalytic activity">
    <reaction evidence="1">
        <text>ATP + protein L-histidine = ADP + protein N-phospho-L-histidine.</text>
        <dbReference type="EC" id="2.7.13.3"/>
    </reaction>
</comment>
<dbReference type="Proteomes" id="UP000320390">
    <property type="component" value="Chromosome"/>
</dbReference>
<keyword evidence="5 14" id="KW-0808">Transferase</keyword>
<evidence type="ECO:0000256" key="1">
    <source>
        <dbReference type="ARBA" id="ARBA00000085"/>
    </source>
</evidence>
<evidence type="ECO:0000256" key="6">
    <source>
        <dbReference type="ARBA" id="ARBA00022692"/>
    </source>
</evidence>
<dbReference type="InterPro" id="IPR036890">
    <property type="entry name" value="HATPase_C_sf"/>
</dbReference>
<dbReference type="Gene3D" id="1.10.287.130">
    <property type="match status" value="1"/>
</dbReference>
<dbReference type="OrthoDB" id="9786919at2"/>
<evidence type="ECO:0000259" key="13">
    <source>
        <dbReference type="PROSITE" id="PS50885"/>
    </source>
</evidence>
<keyword evidence="9" id="KW-0902">Two-component regulatory system</keyword>
<dbReference type="Pfam" id="PF00512">
    <property type="entry name" value="HisKA"/>
    <property type="match status" value="1"/>
</dbReference>
<dbReference type="Gene3D" id="6.10.340.10">
    <property type="match status" value="1"/>
</dbReference>
<dbReference type="SMART" id="SM00388">
    <property type="entry name" value="HisKA"/>
    <property type="match status" value="1"/>
</dbReference>
<dbReference type="RefSeq" id="WP_145204777.1">
    <property type="nucleotide sequence ID" value="NZ_CP036434.1"/>
</dbReference>
<gene>
    <name evidence="14" type="primary">cusS_3</name>
    <name evidence="14" type="ORF">Poly30_53420</name>
</gene>
<dbReference type="InterPro" id="IPR003660">
    <property type="entry name" value="HAMP_dom"/>
</dbReference>
<dbReference type="AlphaFoldDB" id="A0A518F0B4"/>
<evidence type="ECO:0000256" key="8">
    <source>
        <dbReference type="ARBA" id="ARBA00022989"/>
    </source>
</evidence>
<accession>A0A518F0B4</accession>
<keyword evidence="11" id="KW-0732">Signal</keyword>
<dbReference type="InterPro" id="IPR036097">
    <property type="entry name" value="HisK_dim/P_sf"/>
</dbReference>
<dbReference type="Gene3D" id="3.30.565.10">
    <property type="entry name" value="Histidine kinase-like ATPase, C-terminal domain"/>
    <property type="match status" value="1"/>
</dbReference>
<dbReference type="PROSITE" id="PS50885">
    <property type="entry name" value="HAMP"/>
    <property type="match status" value="1"/>
</dbReference>
<keyword evidence="15" id="KW-1185">Reference proteome</keyword>
<keyword evidence="10" id="KW-0472">Membrane</keyword>
<keyword evidence="6 10" id="KW-0812">Transmembrane</keyword>
<evidence type="ECO:0000256" key="5">
    <source>
        <dbReference type="ARBA" id="ARBA00022679"/>
    </source>
</evidence>
<dbReference type="PANTHER" id="PTHR45436:SF1">
    <property type="entry name" value="SENSOR PROTEIN QSEC"/>
    <property type="match status" value="1"/>
</dbReference>
<dbReference type="GO" id="GO:0000155">
    <property type="term" value="F:phosphorelay sensor kinase activity"/>
    <property type="evidence" value="ECO:0007669"/>
    <property type="project" value="InterPro"/>
</dbReference>
<dbReference type="InterPro" id="IPR003661">
    <property type="entry name" value="HisK_dim/P_dom"/>
</dbReference>
<sequence precursor="true">MNLPFIAAIAAITLLCTSCDRTLAAEGAPPADQVLPLNIEAPVPGQGRTDHLFQCWLGEGVTVARSRGLNGLDLPRIGANPGKLTYEDIELPDGEPARAVAVSFYAAAQSSEGAETLDVGERARGAESHPVEVVIARSTRELEQSLRLLRWILFATWGGSMLACAGVLGWLVRRGLSPLRRLSKQINDADQEGLDRTFELAGAAEELEPVVNQLNGFVERIREAFEREHAFTAHAAHELRTPLAGLRSTLEVSLSQPREAPEYVEAERECLRIALQLQRLVERLLELARAAEPNAERREDTVDLLALVDEAWLPLSDAAAERGVSLELDVPEELVVTTDRQLLLRVLQNVLENASVYADAESSIEVTANAEGEGFRLTCSNEAQAVTPGTAENAFDPFWRSDSARTATGIHAGLGLALCKGFVDVLGGKISIRTIEGRFTMTIEIAT</sequence>
<evidence type="ECO:0000256" key="10">
    <source>
        <dbReference type="SAM" id="Phobius"/>
    </source>
</evidence>
<reference evidence="14 15" key="1">
    <citation type="submission" date="2019-02" db="EMBL/GenBank/DDBJ databases">
        <title>Deep-cultivation of Planctomycetes and their phenomic and genomic characterization uncovers novel biology.</title>
        <authorList>
            <person name="Wiegand S."/>
            <person name="Jogler M."/>
            <person name="Boedeker C."/>
            <person name="Pinto D."/>
            <person name="Vollmers J."/>
            <person name="Rivas-Marin E."/>
            <person name="Kohn T."/>
            <person name="Peeters S.H."/>
            <person name="Heuer A."/>
            <person name="Rast P."/>
            <person name="Oberbeckmann S."/>
            <person name="Bunk B."/>
            <person name="Jeske O."/>
            <person name="Meyerdierks A."/>
            <person name="Storesund J.E."/>
            <person name="Kallscheuer N."/>
            <person name="Luecker S."/>
            <person name="Lage O.M."/>
            <person name="Pohl T."/>
            <person name="Merkel B.J."/>
            <person name="Hornburger P."/>
            <person name="Mueller R.-W."/>
            <person name="Bruemmer F."/>
            <person name="Labrenz M."/>
            <person name="Spormann A.M."/>
            <person name="Op den Camp H."/>
            <person name="Overmann J."/>
            <person name="Amann R."/>
            <person name="Jetten M.S.M."/>
            <person name="Mascher T."/>
            <person name="Medema M.H."/>
            <person name="Devos D.P."/>
            <person name="Kaster A.-K."/>
            <person name="Ovreas L."/>
            <person name="Rohde M."/>
            <person name="Galperin M.Y."/>
            <person name="Jogler C."/>
        </authorList>
    </citation>
    <scope>NUCLEOTIDE SEQUENCE [LARGE SCALE GENOMIC DNA]</scope>
    <source>
        <strain evidence="14 15">Poly30</strain>
    </source>
</reference>
<proteinExistence type="predicted"/>
<protein>
    <recommendedName>
        <fullName evidence="3">histidine kinase</fullName>
        <ecNumber evidence="3">2.7.13.3</ecNumber>
    </recommendedName>
</protein>
<feature type="chain" id="PRO_5021980914" description="histidine kinase" evidence="11">
    <location>
        <begin position="25"/>
        <end position="447"/>
    </location>
</feature>
<keyword evidence="8 10" id="KW-1133">Transmembrane helix</keyword>
<evidence type="ECO:0000256" key="11">
    <source>
        <dbReference type="SAM" id="SignalP"/>
    </source>
</evidence>
<dbReference type="SUPFAM" id="SSF55874">
    <property type="entry name" value="ATPase domain of HSP90 chaperone/DNA topoisomerase II/histidine kinase"/>
    <property type="match status" value="1"/>
</dbReference>
<evidence type="ECO:0000259" key="12">
    <source>
        <dbReference type="PROSITE" id="PS50109"/>
    </source>
</evidence>
<organism evidence="14 15">
    <name type="scientific">Saltatorellus ferox</name>
    <dbReference type="NCBI Taxonomy" id="2528018"/>
    <lineage>
        <taxon>Bacteria</taxon>
        <taxon>Pseudomonadati</taxon>
        <taxon>Planctomycetota</taxon>
        <taxon>Planctomycetia</taxon>
        <taxon>Planctomycetia incertae sedis</taxon>
        <taxon>Saltatorellus</taxon>
    </lineage>
</organism>